<reference evidence="2 3" key="1">
    <citation type="submission" date="2024-01" db="EMBL/GenBank/DDBJ databases">
        <authorList>
            <person name="Allen C."/>
            <person name="Tagirdzhanova G."/>
        </authorList>
    </citation>
    <scope>NUCLEOTIDE SEQUENCE [LARGE SCALE GENOMIC DNA]</scope>
</reference>
<feature type="signal peptide" evidence="1">
    <location>
        <begin position="1"/>
        <end position="35"/>
    </location>
</feature>
<dbReference type="Gene3D" id="1.25.10.10">
    <property type="entry name" value="Leucine-rich Repeat Variant"/>
    <property type="match status" value="1"/>
</dbReference>
<gene>
    <name evidence="2" type="primary">SIL1</name>
    <name evidence="2" type="ORF">SCUCBS95973_002076</name>
</gene>
<feature type="chain" id="PRO_5046454646" evidence="1">
    <location>
        <begin position="36"/>
        <end position="447"/>
    </location>
</feature>
<protein>
    <submittedName>
        <fullName evidence="2">Nucleotide exchange factor sil1</fullName>
    </submittedName>
</protein>
<evidence type="ECO:0000313" key="3">
    <source>
        <dbReference type="Proteomes" id="UP001642405"/>
    </source>
</evidence>
<proteinExistence type="predicted"/>
<organism evidence="2 3">
    <name type="scientific">Sporothrix curviconia</name>
    <dbReference type="NCBI Taxonomy" id="1260050"/>
    <lineage>
        <taxon>Eukaryota</taxon>
        <taxon>Fungi</taxon>
        <taxon>Dikarya</taxon>
        <taxon>Ascomycota</taxon>
        <taxon>Pezizomycotina</taxon>
        <taxon>Sordariomycetes</taxon>
        <taxon>Sordariomycetidae</taxon>
        <taxon>Ophiostomatales</taxon>
        <taxon>Ophiostomataceae</taxon>
        <taxon>Sporothrix</taxon>
    </lineage>
</organism>
<keyword evidence="1" id="KW-0732">Signal</keyword>
<dbReference type="InterPro" id="IPR011989">
    <property type="entry name" value="ARM-like"/>
</dbReference>
<name>A0ABP0B400_9PEZI</name>
<dbReference type="Proteomes" id="UP001642405">
    <property type="component" value="Unassembled WGS sequence"/>
</dbReference>
<dbReference type="EMBL" id="CAWUHB010000008">
    <property type="protein sequence ID" value="CAK7214256.1"/>
    <property type="molecule type" value="Genomic_DNA"/>
</dbReference>
<evidence type="ECO:0000256" key="1">
    <source>
        <dbReference type="SAM" id="SignalP"/>
    </source>
</evidence>
<keyword evidence="3" id="KW-1185">Reference proteome</keyword>
<sequence length="447" mass="47097">MARSRSRAPASRSIFTKMVFVFLVVAAVFAVFATASAPPSEDAISQNKVASGGQEMICHTNVAAECYPKVFEPTAEFKQVHEDQDLPPGLHVRLNIYTGLREAKINDPNEELPAGLAGLPVDSSVVLVDQPEEEVAAAIPKGAPAYDPAGVVKDPGAHAGGEGSSSAITFHESIALVKGVAVGQVGTGPGQVSLTDAEQSRFLDALVEIDDVAHDIYYGLKLAEDHAITRQLLCLMSGGRVGDGSSGQAAAQKAAAAVAAATQNNPNALREIAKQWEAYKASPCMPAGGNATTLLGDVVFGPYGDAVPSAGSTTSTSWTRSRLLAINGLLKNEVIMKDFLARGGLTEMLRLLVDHEGDAAYDSVRQRAANLVHDNFLDASMGADVALWPASAVVAGAPCNGNLHGHCWNHHAQQLAKAHKRDKNHWSHDLWKGLQQHKSGKSGKSEL</sequence>
<comment type="caution">
    <text evidence="2">The sequence shown here is derived from an EMBL/GenBank/DDBJ whole genome shotgun (WGS) entry which is preliminary data.</text>
</comment>
<accession>A0ABP0B400</accession>
<evidence type="ECO:0000313" key="2">
    <source>
        <dbReference type="EMBL" id="CAK7214256.1"/>
    </source>
</evidence>